<organism evidence="1 2">
    <name type="scientific">Pelodictyon phaeoclathratiforme (strain DSM 5477 / BU-1)</name>
    <dbReference type="NCBI Taxonomy" id="324925"/>
    <lineage>
        <taxon>Bacteria</taxon>
        <taxon>Pseudomonadati</taxon>
        <taxon>Chlorobiota</taxon>
        <taxon>Chlorobiia</taxon>
        <taxon>Chlorobiales</taxon>
        <taxon>Chlorobiaceae</taxon>
        <taxon>Chlorobium/Pelodictyon group</taxon>
        <taxon>Pelodictyon</taxon>
    </lineage>
</organism>
<dbReference type="AlphaFoldDB" id="B4SD83"/>
<keyword evidence="2" id="KW-1185">Reference proteome</keyword>
<name>B4SD83_PELPB</name>
<protein>
    <recommendedName>
        <fullName evidence="3">HEPN domain-containing protein</fullName>
    </recommendedName>
</protein>
<evidence type="ECO:0000313" key="1">
    <source>
        <dbReference type="EMBL" id="ACF44342.1"/>
    </source>
</evidence>
<dbReference type="OrthoDB" id="8225338at2"/>
<reference evidence="1 2" key="1">
    <citation type="submission" date="2008-06" db="EMBL/GenBank/DDBJ databases">
        <title>Complete sequence of Pelodictyon phaeoclathratiforme BU-1.</title>
        <authorList>
            <consortium name="US DOE Joint Genome Institute"/>
            <person name="Lucas S."/>
            <person name="Copeland A."/>
            <person name="Lapidus A."/>
            <person name="Glavina del Rio T."/>
            <person name="Dalin E."/>
            <person name="Tice H."/>
            <person name="Bruce D."/>
            <person name="Goodwin L."/>
            <person name="Pitluck S."/>
            <person name="Schmutz J."/>
            <person name="Larimer F."/>
            <person name="Land M."/>
            <person name="Hauser L."/>
            <person name="Kyrpides N."/>
            <person name="Mikhailova N."/>
            <person name="Liu Z."/>
            <person name="Li T."/>
            <person name="Zhao F."/>
            <person name="Overmann J."/>
            <person name="Bryant D.A."/>
            <person name="Richardson P."/>
        </authorList>
    </citation>
    <scope>NUCLEOTIDE SEQUENCE [LARGE SCALE GENOMIC DNA]</scope>
    <source>
        <strain evidence="2">DSM 5477 / BU-1</strain>
    </source>
</reference>
<dbReference type="EMBL" id="CP001110">
    <property type="protein sequence ID" value="ACF44342.1"/>
    <property type="molecule type" value="Genomic_DNA"/>
</dbReference>
<dbReference type="RefSeq" id="WP_012508819.1">
    <property type="nucleotide sequence ID" value="NC_011060.1"/>
</dbReference>
<dbReference type="Proteomes" id="UP000002724">
    <property type="component" value="Chromosome"/>
</dbReference>
<evidence type="ECO:0000313" key="2">
    <source>
        <dbReference type="Proteomes" id="UP000002724"/>
    </source>
</evidence>
<evidence type="ECO:0008006" key="3">
    <source>
        <dbReference type="Google" id="ProtNLM"/>
    </source>
</evidence>
<gene>
    <name evidence="1" type="ordered locus">Ppha_2137</name>
</gene>
<dbReference type="KEGG" id="pph:Ppha_2137"/>
<sequence length="197" mass="22933">MQNRKVNWDDVHVSNYESAAFWDVKWISKARDLYECAKKLEPEVVRIWENWRAVSSNESVKLQADHYQGVYFMLLSYALENLLKASLVAKNGSQYKEKKKFPEDLKCHDLVKLANRINLKLEAGEEDLFRRLTRSAIWHGRYPAPLKYSDMSGVDAFLDGSKHSVSWYGESDIERLNALISGLPARLALDVQYWERC</sequence>
<proteinExistence type="predicted"/>
<accession>B4SD83</accession>
<dbReference type="HOGENOM" id="CLU_1382987_0_0_10"/>